<keyword evidence="5" id="KW-0496">Mitochondrion</keyword>
<dbReference type="GO" id="GO:0003723">
    <property type="term" value="F:RNA binding"/>
    <property type="evidence" value="ECO:0007669"/>
    <property type="project" value="TreeGrafter"/>
</dbReference>
<evidence type="ECO:0000256" key="9">
    <source>
        <dbReference type="RuleBase" id="RU003919"/>
    </source>
</evidence>
<dbReference type="GeneID" id="113494267"/>
<organism evidence="10 11">
    <name type="scientific">Trichoplusia ni</name>
    <name type="common">Cabbage looper</name>
    <dbReference type="NCBI Taxonomy" id="7111"/>
    <lineage>
        <taxon>Eukaryota</taxon>
        <taxon>Metazoa</taxon>
        <taxon>Ecdysozoa</taxon>
        <taxon>Arthropoda</taxon>
        <taxon>Hexapoda</taxon>
        <taxon>Insecta</taxon>
        <taxon>Pterygota</taxon>
        <taxon>Neoptera</taxon>
        <taxon>Endopterygota</taxon>
        <taxon>Lepidoptera</taxon>
        <taxon>Glossata</taxon>
        <taxon>Ditrysia</taxon>
        <taxon>Noctuoidea</taxon>
        <taxon>Noctuidae</taxon>
        <taxon>Plusiinae</taxon>
        <taxon>Trichoplusia</taxon>
    </lineage>
</organism>
<protein>
    <recommendedName>
        <fullName evidence="7">Small ribosomal subunit protein uS15m</fullName>
    </recommendedName>
    <alternativeName>
        <fullName evidence="8">28S ribosomal protein S15, mitochondrial</fullName>
    </alternativeName>
</protein>
<evidence type="ECO:0000256" key="7">
    <source>
        <dbReference type="ARBA" id="ARBA00035249"/>
    </source>
</evidence>
<evidence type="ECO:0000313" key="10">
    <source>
        <dbReference type="Proteomes" id="UP000322000"/>
    </source>
</evidence>
<evidence type="ECO:0000256" key="4">
    <source>
        <dbReference type="ARBA" id="ARBA00022980"/>
    </source>
</evidence>
<keyword evidence="4 9" id="KW-0689">Ribosomal protein</keyword>
<dbReference type="FunCoup" id="A0A7E5VJ66">
    <property type="interactions" value="923"/>
</dbReference>
<dbReference type="InterPro" id="IPR000589">
    <property type="entry name" value="Ribosomal_uS15"/>
</dbReference>
<dbReference type="Gene3D" id="1.10.287.10">
    <property type="entry name" value="S15/NS1, RNA-binding"/>
    <property type="match status" value="1"/>
</dbReference>
<proteinExistence type="inferred from homology"/>
<dbReference type="GO" id="GO:0003735">
    <property type="term" value="F:structural constituent of ribosome"/>
    <property type="evidence" value="ECO:0007669"/>
    <property type="project" value="InterPro"/>
</dbReference>
<dbReference type="PANTHER" id="PTHR46685:SF1">
    <property type="entry name" value="SMALL RIBOSOMAL SUBUNIT PROTEIN US15M"/>
    <property type="match status" value="1"/>
</dbReference>
<dbReference type="CTD" id="37587"/>
<evidence type="ECO:0000256" key="1">
    <source>
        <dbReference type="ARBA" id="ARBA00004173"/>
    </source>
</evidence>
<dbReference type="Proteomes" id="UP000322000">
    <property type="component" value="Chromosome 1"/>
</dbReference>
<evidence type="ECO:0000256" key="2">
    <source>
        <dbReference type="ARBA" id="ARBA00008434"/>
    </source>
</evidence>
<dbReference type="SMART" id="SM01387">
    <property type="entry name" value="Ribosomal_S15"/>
    <property type="match status" value="1"/>
</dbReference>
<dbReference type="AlphaFoldDB" id="A0A7E5VJ66"/>
<dbReference type="InterPro" id="IPR052137">
    <property type="entry name" value="uS15_ribosomal"/>
</dbReference>
<evidence type="ECO:0000256" key="6">
    <source>
        <dbReference type="ARBA" id="ARBA00023274"/>
    </source>
</evidence>
<gene>
    <name evidence="11" type="primary">LOC113494267</name>
</gene>
<comment type="similarity">
    <text evidence="2 9">Belongs to the universal ribosomal protein uS15 family.</text>
</comment>
<evidence type="ECO:0000256" key="5">
    <source>
        <dbReference type="ARBA" id="ARBA00023128"/>
    </source>
</evidence>
<dbReference type="OrthoDB" id="441444at2759"/>
<dbReference type="Pfam" id="PF00312">
    <property type="entry name" value="Ribosomal_S15"/>
    <property type="match status" value="1"/>
</dbReference>
<evidence type="ECO:0000313" key="11">
    <source>
        <dbReference type="RefSeq" id="XP_026728340.1"/>
    </source>
</evidence>
<keyword evidence="3" id="KW-0809">Transit peptide</keyword>
<dbReference type="InterPro" id="IPR009068">
    <property type="entry name" value="uS15_NS1_RNA-bd_sf"/>
</dbReference>
<accession>A0A7E5VJ66</accession>
<dbReference type="KEGG" id="tnl:113494267"/>
<dbReference type="SUPFAM" id="SSF47060">
    <property type="entry name" value="S15/NS1 RNA-binding domain"/>
    <property type="match status" value="1"/>
</dbReference>
<evidence type="ECO:0000256" key="3">
    <source>
        <dbReference type="ARBA" id="ARBA00022946"/>
    </source>
</evidence>
<dbReference type="PANTHER" id="PTHR46685">
    <property type="entry name" value="28S RIBOSOMAL PROTEIN S15, MITOCHONDRIAL"/>
    <property type="match status" value="1"/>
</dbReference>
<keyword evidence="6 9" id="KW-0687">Ribonucleoprotein</keyword>
<reference evidence="11" key="1">
    <citation type="submission" date="2025-08" db="UniProtKB">
        <authorList>
            <consortium name="RefSeq"/>
        </authorList>
    </citation>
    <scope>IDENTIFICATION</scope>
</reference>
<evidence type="ECO:0000256" key="8">
    <source>
        <dbReference type="ARBA" id="ARBA00035528"/>
    </source>
</evidence>
<sequence length="275" mass="32733">MLRRLACTVVQSRGIKHTVNVKWVRPDYVPSYKPEKSGDLEGLPPIPETAIGRDYALSDEIKDASEAVRKIFSVGHLGRKEYNLLVKKEMMDRVKRHQYDYSSAETKIAYLTGQIRYLQDTMDKFPRNKKMKQLVQERIDKRKKLLKFLRQYDYKKFEWILEKLNIEYKGHPDSYHKLSRKESLRKLTEMHCDDIRNKKLSDYRSLLESQQGPFLKQKLEALKFIRNEQKELELPITVTEQDIQKVEKLLDDWTIKDEIKQQAQKKKKSILLDSD</sequence>
<dbReference type="InParanoid" id="A0A7E5VJ66"/>
<dbReference type="GO" id="GO:0032543">
    <property type="term" value="P:mitochondrial translation"/>
    <property type="evidence" value="ECO:0007669"/>
    <property type="project" value="TreeGrafter"/>
</dbReference>
<keyword evidence="10" id="KW-1185">Reference proteome</keyword>
<dbReference type="RefSeq" id="XP_026728340.1">
    <property type="nucleotide sequence ID" value="XM_026872539.1"/>
</dbReference>
<dbReference type="GO" id="GO:0005763">
    <property type="term" value="C:mitochondrial small ribosomal subunit"/>
    <property type="evidence" value="ECO:0007669"/>
    <property type="project" value="TreeGrafter"/>
</dbReference>
<comment type="subcellular location">
    <subcellularLocation>
        <location evidence="1">Mitochondrion</location>
    </subcellularLocation>
</comment>
<name>A0A7E5VJ66_TRINI</name>